<protein>
    <submittedName>
        <fullName evidence="3">Short-chain dehydrogenase</fullName>
    </submittedName>
</protein>
<dbReference type="Gene3D" id="3.40.50.720">
    <property type="entry name" value="NAD(P)-binding Rossmann-like Domain"/>
    <property type="match status" value="1"/>
</dbReference>
<organism evidence="3 4">
    <name type="scientific">Rhizodiscina lignyota</name>
    <dbReference type="NCBI Taxonomy" id="1504668"/>
    <lineage>
        <taxon>Eukaryota</taxon>
        <taxon>Fungi</taxon>
        <taxon>Dikarya</taxon>
        <taxon>Ascomycota</taxon>
        <taxon>Pezizomycotina</taxon>
        <taxon>Dothideomycetes</taxon>
        <taxon>Pleosporomycetidae</taxon>
        <taxon>Aulographales</taxon>
        <taxon>Rhizodiscinaceae</taxon>
        <taxon>Rhizodiscina</taxon>
    </lineage>
</organism>
<reference evidence="3" key="1">
    <citation type="journal article" date="2020" name="Stud. Mycol.">
        <title>101 Dothideomycetes genomes: a test case for predicting lifestyles and emergence of pathogens.</title>
        <authorList>
            <person name="Haridas S."/>
            <person name="Albert R."/>
            <person name="Binder M."/>
            <person name="Bloem J."/>
            <person name="Labutti K."/>
            <person name="Salamov A."/>
            <person name="Andreopoulos B."/>
            <person name="Baker S."/>
            <person name="Barry K."/>
            <person name="Bills G."/>
            <person name="Bluhm B."/>
            <person name="Cannon C."/>
            <person name="Castanera R."/>
            <person name="Culley D."/>
            <person name="Daum C."/>
            <person name="Ezra D."/>
            <person name="Gonzalez J."/>
            <person name="Henrissat B."/>
            <person name="Kuo A."/>
            <person name="Liang C."/>
            <person name="Lipzen A."/>
            <person name="Lutzoni F."/>
            <person name="Magnuson J."/>
            <person name="Mondo S."/>
            <person name="Nolan M."/>
            <person name="Ohm R."/>
            <person name="Pangilinan J."/>
            <person name="Park H.-J."/>
            <person name="Ramirez L."/>
            <person name="Alfaro M."/>
            <person name="Sun H."/>
            <person name="Tritt A."/>
            <person name="Yoshinaga Y."/>
            <person name="Zwiers L.-H."/>
            <person name="Turgeon B."/>
            <person name="Goodwin S."/>
            <person name="Spatafora J."/>
            <person name="Crous P."/>
            <person name="Grigoriev I."/>
        </authorList>
    </citation>
    <scope>NUCLEOTIDE SEQUENCE</scope>
    <source>
        <strain evidence="3">CBS 133067</strain>
    </source>
</reference>
<dbReference type="InterPro" id="IPR036291">
    <property type="entry name" value="NAD(P)-bd_dom_sf"/>
</dbReference>
<dbReference type="PANTHER" id="PTHR24320">
    <property type="entry name" value="RETINOL DEHYDROGENASE"/>
    <property type="match status" value="1"/>
</dbReference>
<accession>A0A9P4I8J3</accession>
<dbReference type="EMBL" id="ML978133">
    <property type="protein sequence ID" value="KAF2094665.1"/>
    <property type="molecule type" value="Genomic_DNA"/>
</dbReference>
<dbReference type="InterPro" id="IPR002347">
    <property type="entry name" value="SDR_fam"/>
</dbReference>
<dbReference type="SUPFAM" id="SSF51735">
    <property type="entry name" value="NAD(P)-binding Rossmann-fold domains"/>
    <property type="match status" value="1"/>
</dbReference>
<keyword evidence="2" id="KW-0560">Oxidoreductase</keyword>
<proteinExistence type="inferred from homology"/>
<keyword evidence="4" id="KW-1185">Reference proteome</keyword>
<dbReference type="GO" id="GO:0016491">
    <property type="term" value="F:oxidoreductase activity"/>
    <property type="evidence" value="ECO:0007669"/>
    <property type="project" value="UniProtKB-KW"/>
</dbReference>
<gene>
    <name evidence="3" type="ORF">NA57DRAFT_60087</name>
</gene>
<evidence type="ECO:0000313" key="3">
    <source>
        <dbReference type="EMBL" id="KAF2094665.1"/>
    </source>
</evidence>
<sequence length="349" mass="38124">MAQESIIAPYAEVHRPENLRGAGDGRPTAIQIIEDEHLINKWSDKTVLITGGSSGIGVETARALHATGARVFITTRDNAKAESVAADILANSPSKVPIEIVFMELGSLDSVKAGVEDFRSRSDKLNILINNAGIMAAPHGHTKDGFELQFGTNHLSHFLLTKLLLPTLIASSTPEFASRIVNLSSNGHLYHNKGGLTPEVFADLDFKQTPYNEWAAYGRSKTANILHANRLERLYGSSPDHPVHAFSLHPGGITTALWRHQGDMVATRLQGFASIWKSPEQGAATSVWCAVAKVWEGKAGRYCENCQESVPVQENPKMGDPGYGPWAKDPVAEQKLWEMSEEMVAPWLK</sequence>
<comment type="similarity">
    <text evidence="1">Belongs to the short-chain dehydrogenases/reductases (SDR) family.</text>
</comment>
<evidence type="ECO:0000313" key="4">
    <source>
        <dbReference type="Proteomes" id="UP000799772"/>
    </source>
</evidence>
<name>A0A9P4I8J3_9PEZI</name>
<evidence type="ECO:0000256" key="2">
    <source>
        <dbReference type="ARBA" id="ARBA00023002"/>
    </source>
</evidence>
<dbReference type="PANTHER" id="PTHR24320:SF272">
    <property type="entry name" value="NAD(P)-BINDING ROSSMANN-FOLD SUPERFAMILY PROTEIN"/>
    <property type="match status" value="1"/>
</dbReference>
<dbReference type="OrthoDB" id="191139at2759"/>
<dbReference type="PRINTS" id="PR00081">
    <property type="entry name" value="GDHRDH"/>
</dbReference>
<dbReference type="Proteomes" id="UP000799772">
    <property type="component" value="Unassembled WGS sequence"/>
</dbReference>
<comment type="caution">
    <text evidence="3">The sequence shown here is derived from an EMBL/GenBank/DDBJ whole genome shotgun (WGS) entry which is preliminary data.</text>
</comment>
<dbReference type="AlphaFoldDB" id="A0A9P4I8J3"/>
<dbReference type="Pfam" id="PF00106">
    <property type="entry name" value="adh_short"/>
    <property type="match status" value="1"/>
</dbReference>
<evidence type="ECO:0000256" key="1">
    <source>
        <dbReference type="ARBA" id="ARBA00006484"/>
    </source>
</evidence>